<keyword evidence="4" id="KW-0694">RNA-binding</keyword>
<dbReference type="PANTHER" id="PTHR23147">
    <property type="entry name" value="SERINE/ARGININE RICH SPLICING FACTOR"/>
    <property type="match status" value="1"/>
</dbReference>
<reference evidence="6 7" key="1">
    <citation type="journal article" date="2018" name="Front. Plant Sci.">
        <title>Red Clover (Trifolium pratense) and Zigzag Clover (T. medium) - A Picture of Genomic Similarities and Differences.</title>
        <authorList>
            <person name="Dluhosova J."/>
            <person name="Istvanek J."/>
            <person name="Nedelnik J."/>
            <person name="Repkova J."/>
        </authorList>
    </citation>
    <scope>NUCLEOTIDE SEQUENCE [LARGE SCALE GENOMIC DNA]</scope>
    <source>
        <strain evidence="7">cv. 10/8</strain>
        <tissue evidence="6">Leaf</tissue>
    </source>
</reference>
<organism evidence="6 7">
    <name type="scientific">Trifolium medium</name>
    <dbReference type="NCBI Taxonomy" id="97028"/>
    <lineage>
        <taxon>Eukaryota</taxon>
        <taxon>Viridiplantae</taxon>
        <taxon>Streptophyta</taxon>
        <taxon>Embryophyta</taxon>
        <taxon>Tracheophyta</taxon>
        <taxon>Spermatophyta</taxon>
        <taxon>Magnoliopsida</taxon>
        <taxon>eudicotyledons</taxon>
        <taxon>Gunneridae</taxon>
        <taxon>Pentapetalae</taxon>
        <taxon>rosids</taxon>
        <taxon>fabids</taxon>
        <taxon>Fabales</taxon>
        <taxon>Fabaceae</taxon>
        <taxon>Papilionoideae</taxon>
        <taxon>50 kb inversion clade</taxon>
        <taxon>NPAAA clade</taxon>
        <taxon>Hologalegina</taxon>
        <taxon>IRL clade</taxon>
        <taxon>Trifolieae</taxon>
        <taxon>Trifolium</taxon>
    </lineage>
</organism>
<accession>A0A392NEX5</accession>
<dbReference type="SMART" id="SM00360">
    <property type="entry name" value="RRM"/>
    <property type="match status" value="1"/>
</dbReference>
<comment type="caution">
    <text evidence="6">The sequence shown here is derived from an EMBL/GenBank/DDBJ whole genome shotgun (WGS) entry which is preliminary data.</text>
</comment>
<keyword evidence="7" id="KW-1185">Reference proteome</keyword>
<evidence type="ECO:0000256" key="3">
    <source>
        <dbReference type="ARBA" id="ARBA00023187"/>
    </source>
</evidence>
<dbReference type="InterPro" id="IPR012677">
    <property type="entry name" value="Nucleotide-bd_a/b_plait_sf"/>
</dbReference>
<sequence length="263" mass="30057">MREKEEREGEGQRRKGEISQNGYIHRLDKVATSFFFTNFPEDVKSADLWPRFARFGRVGEVFIPAKVDKQGKRFGFVKFRDVRDAKELLRSLSDIWFGTFRLRINISKFSRRSENTQPEEAKKGLLEDHHRRSIDTGKQAYDGRSFKSALLVGDVSGVAGVKSGGAELVSAVVKEVPEVVWEVEVEEERLMNLEGAYVGYLVEDKDAHSLQNNFRMSGFHNLRVCVLGHMAVLFWSDKVDEVKEMVETVGWWCSLFEKLGSGV</sequence>
<evidence type="ECO:0000259" key="5">
    <source>
        <dbReference type="PROSITE" id="PS50102"/>
    </source>
</evidence>
<evidence type="ECO:0000256" key="4">
    <source>
        <dbReference type="PROSITE-ProRule" id="PRU00176"/>
    </source>
</evidence>
<dbReference type="SUPFAM" id="SSF54928">
    <property type="entry name" value="RNA-binding domain, RBD"/>
    <property type="match status" value="1"/>
</dbReference>
<evidence type="ECO:0000313" key="6">
    <source>
        <dbReference type="EMBL" id="MCH98416.1"/>
    </source>
</evidence>
<dbReference type="Pfam" id="PF00076">
    <property type="entry name" value="RRM_1"/>
    <property type="match status" value="1"/>
</dbReference>
<dbReference type="GO" id="GO:0008380">
    <property type="term" value="P:RNA splicing"/>
    <property type="evidence" value="ECO:0007669"/>
    <property type="project" value="UniProtKB-KW"/>
</dbReference>
<dbReference type="PROSITE" id="PS50102">
    <property type="entry name" value="RRM"/>
    <property type="match status" value="1"/>
</dbReference>
<keyword evidence="1" id="KW-0507">mRNA processing</keyword>
<keyword evidence="2" id="KW-0747">Spliceosome</keyword>
<dbReference type="GO" id="GO:0005681">
    <property type="term" value="C:spliceosomal complex"/>
    <property type="evidence" value="ECO:0007669"/>
    <property type="project" value="UniProtKB-KW"/>
</dbReference>
<dbReference type="EMBL" id="LXQA010037526">
    <property type="protein sequence ID" value="MCH98416.1"/>
    <property type="molecule type" value="Genomic_DNA"/>
</dbReference>
<name>A0A392NEX5_9FABA</name>
<evidence type="ECO:0000256" key="1">
    <source>
        <dbReference type="ARBA" id="ARBA00022664"/>
    </source>
</evidence>
<dbReference type="GO" id="GO:0003723">
    <property type="term" value="F:RNA binding"/>
    <property type="evidence" value="ECO:0007669"/>
    <property type="project" value="UniProtKB-UniRule"/>
</dbReference>
<evidence type="ECO:0000313" key="7">
    <source>
        <dbReference type="Proteomes" id="UP000265520"/>
    </source>
</evidence>
<proteinExistence type="predicted"/>
<dbReference type="CDD" id="cd00590">
    <property type="entry name" value="RRM_SF"/>
    <property type="match status" value="1"/>
</dbReference>
<gene>
    <name evidence="6" type="ORF">A2U01_0019418</name>
</gene>
<dbReference type="InterPro" id="IPR050907">
    <property type="entry name" value="SRSF"/>
</dbReference>
<dbReference type="InterPro" id="IPR035979">
    <property type="entry name" value="RBD_domain_sf"/>
</dbReference>
<protein>
    <submittedName>
        <fullName evidence="6">RNA recognition motif</fullName>
    </submittedName>
</protein>
<evidence type="ECO:0000256" key="2">
    <source>
        <dbReference type="ARBA" id="ARBA00022728"/>
    </source>
</evidence>
<dbReference type="Proteomes" id="UP000265520">
    <property type="component" value="Unassembled WGS sequence"/>
</dbReference>
<dbReference type="GO" id="GO:0006397">
    <property type="term" value="P:mRNA processing"/>
    <property type="evidence" value="ECO:0007669"/>
    <property type="project" value="UniProtKB-KW"/>
</dbReference>
<dbReference type="InterPro" id="IPR000504">
    <property type="entry name" value="RRM_dom"/>
</dbReference>
<dbReference type="AlphaFoldDB" id="A0A392NEX5"/>
<feature type="domain" description="RRM" evidence="5">
    <location>
        <begin position="32"/>
        <end position="109"/>
    </location>
</feature>
<keyword evidence="3" id="KW-0508">mRNA splicing</keyword>
<dbReference type="Gene3D" id="3.30.70.330">
    <property type="match status" value="1"/>
</dbReference>